<dbReference type="Proteomes" id="UP001365405">
    <property type="component" value="Unassembled WGS sequence"/>
</dbReference>
<dbReference type="Gene3D" id="3.40.190.10">
    <property type="entry name" value="Periplasmic binding protein-like II"/>
    <property type="match status" value="2"/>
</dbReference>
<dbReference type="Pfam" id="PF03466">
    <property type="entry name" value="LysR_substrate"/>
    <property type="match status" value="1"/>
</dbReference>
<sequence>MSHLPPMANLQAFEAVARRRSFALAAAELHVTASAISHQVARLESQLAVRLLERSAHGVRLTAAGEQYLSRISGALQAIAAASDDLRQGVANSLYVHCSPSIATLWLMQRLPSFAQANPGIALNLSAAHIHSDFTQGTVDLDIRYGVPNWPDLVVEPLFEERIVPLASPAFLRAQRLRRIDQLLDVPLIQSNVNVVQWSDWFKAYSDKRPPERLSLRFDRAQMAMEAAIQGLGVALESAMLAAGHIREGKLRPVFGLDKCVRVKAHFAVYPARHAKRPTVEAFLAWVHAEAAKAQLAFG</sequence>
<gene>
    <name evidence="6" type="ORF">AACH10_22120</name>
</gene>
<dbReference type="RefSeq" id="WP_341412699.1">
    <property type="nucleotide sequence ID" value="NZ_JBBUTH010000010.1"/>
</dbReference>
<dbReference type="InterPro" id="IPR036390">
    <property type="entry name" value="WH_DNA-bd_sf"/>
</dbReference>
<dbReference type="CDD" id="cd08432">
    <property type="entry name" value="PBP2_GcdR_TrpI_HvrB_AmpR_like"/>
    <property type="match status" value="1"/>
</dbReference>
<evidence type="ECO:0000259" key="5">
    <source>
        <dbReference type="PROSITE" id="PS50931"/>
    </source>
</evidence>
<evidence type="ECO:0000313" key="7">
    <source>
        <dbReference type="Proteomes" id="UP001365405"/>
    </source>
</evidence>
<reference evidence="6 7" key="1">
    <citation type="submission" date="2024-04" db="EMBL/GenBank/DDBJ databases">
        <title>Novel species of the genus Ideonella isolated from streams.</title>
        <authorList>
            <person name="Lu H."/>
        </authorList>
    </citation>
    <scope>NUCLEOTIDE SEQUENCE [LARGE SCALE GENOMIC DNA]</scope>
    <source>
        <strain evidence="6 7">DXS22W</strain>
    </source>
</reference>
<keyword evidence="7" id="KW-1185">Reference proteome</keyword>
<dbReference type="EMBL" id="JBBUTH010000010">
    <property type="protein sequence ID" value="MEK8052965.1"/>
    <property type="molecule type" value="Genomic_DNA"/>
</dbReference>
<dbReference type="InterPro" id="IPR000847">
    <property type="entry name" value="LysR_HTH_N"/>
</dbReference>
<dbReference type="PRINTS" id="PR00039">
    <property type="entry name" value="HTHLYSR"/>
</dbReference>
<protein>
    <submittedName>
        <fullName evidence="6">LysR substrate-binding domain-containing protein</fullName>
    </submittedName>
</protein>
<proteinExistence type="inferred from homology"/>
<keyword evidence="2" id="KW-0805">Transcription regulation</keyword>
<evidence type="ECO:0000256" key="1">
    <source>
        <dbReference type="ARBA" id="ARBA00009437"/>
    </source>
</evidence>
<dbReference type="PANTHER" id="PTHR30537:SF79">
    <property type="entry name" value="TRANSCRIPTIONAL REGULATOR-RELATED"/>
    <property type="match status" value="1"/>
</dbReference>
<dbReference type="PROSITE" id="PS50931">
    <property type="entry name" value="HTH_LYSR"/>
    <property type="match status" value="1"/>
</dbReference>
<evidence type="ECO:0000313" key="6">
    <source>
        <dbReference type="EMBL" id="MEK8052965.1"/>
    </source>
</evidence>
<dbReference type="SUPFAM" id="SSF46785">
    <property type="entry name" value="Winged helix' DNA-binding domain"/>
    <property type="match status" value="1"/>
</dbReference>
<feature type="domain" description="HTH lysR-type" evidence="5">
    <location>
        <begin position="5"/>
        <end position="62"/>
    </location>
</feature>
<dbReference type="InterPro" id="IPR058163">
    <property type="entry name" value="LysR-type_TF_proteobact-type"/>
</dbReference>
<comment type="caution">
    <text evidence="6">The sequence shown here is derived from an EMBL/GenBank/DDBJ whole genome shotgun (WGS) entry which is preliminary data.</text>
</comment>
<keyword evidence="4" id="KW-0804">Transcription</keyword>
<dbReference type="Pfam" id="PF00126">
    <property type="entry name" value="HTH_1"/>
    <property type="match status" value="1"/>
</dbReference>
<dbReference type="SUPFAM" id="SSF53850">
    <property type="entry name" value="Periplasmic binding protein-like II"/>
    <property type="match status" value="1"/>
</dbReference>
<keyword evidence="3" id="KW-0238">DNA-binding</keyword>
<evidence type="ECO:0000256" key="2">
    <source>
        <dbReference type="ARBA" id="ARBA00023015"/>
    </source>
</evidence>
<accession>A0ABU9CQE5</accession>
<dbReference type="InterPro" id="IPR005119">
    <property type="entry name" value="LysR_subst-bd"/>
</dbReference>
<organism evidence="6 7">
    <name type="scientific">Pseudaquabacterium inlustre</name>
    <dbReference type="NCBI Taxonomy" id="2984192"/>
    <lineage>
        <taxon>Bacteria</taxon>
        <taxon>Pseudomonadati</taxon>
        <taxon>Pseudomonadota</taxon>
        <taxon>Betaproteobacteria</taxon>
        <taxon>Burkholderiales</taxon>
        <taxon>Sphaerotilaceae</taxon>
        <taxon>Pseudaquabacterium</taxon>
    </lineage>
</organism>
<dbReference type="PANTHER" id="PTHR30537">
    <property type="entry name" value="HTH-TYPE TRANSCRIPTIONAL REGULATOR"/>
    <property type="match status" value="1"/>
</dbReference>
<dbReference type="Gene3D" id="1.10.10.10">
    <property type="entry name" value="Winged helix-like DNA-binding domain superfamily/Winged helix DNA-binding domain"/>
    <property type="match status" value="1"/>
</dbReference>
<evidence type="ECO:0000256" key="3">
    <source>
        <dbReference type="ARBA" id="ARBA00023125"/>
    </source>
</evidence>
<comment type="similarity">
    <text evidence="1">Belongs to the LysR transcriptional regulatory family.</text>
</comment>
<evidence type="ECO:0000256" key="4">
    <source>
        <dbReference type="ARBA" id="ARBA00023163"/>
    </source>
</evidence>
<name>A0ABU9CQE5_9BURK</name>
<dbReference type="InterPro" id="IPR036388">
    <property type="entry name" value="WH-like_DNA-bd_sf"/>
</dbReference>